<feature type="compositionally biased region" description="Basic and acidic residues" evidence="7">
    <location>
        <begin position="14"/>
        <end position="41"/>
    </location>
</feature>
<evidence type="ECO:0000256" key="5">
    <source>
        <dbReference type="ARBA" id="ARBA00038744"/>
    </source>
</evidence>
<dbReference type="PANTHER" id="PTHR22745">
    <property type="entry name" value="PROTHYMOSIN ALPHA"/>
    <property type="match status" value="1"/>
</dbReference>
<evidence type="ECO:0000313" key="9">
    <source>
        <dbReference type="Proteomes" id="UP000008227"/>
    </source>
</evidence>
<evidence type="ECO:0000256" key="3">
    <source>
        <dbReference type="ARBA" id="ARBA00023242"/>
    </source>
</evidence>
<dbReference type="GO" id="GO:0043066">
    <property type="term" value="P:negative regulation of apoptotic process"/>
    <property type="evidence" value="ECO:0000318"/>
    <property type="project" value="GO_Central"/>
</dbReference>
<comment type="subcellular location">
    <subcellularLocation>
        <location evidence="1">Nucleus</location>
    </subcellularLocation>
</comment>
<evidence type="ECO:0000256" key="2">
    <source>
        <dbReference type="ARBA" id="ARBA00008032"/>
    </source>
</evidence>
<keyword evidence="3" id="KW-0539">Nucleus</keyword>
<dbReference type="GO" id="GO:0045944">
    <property type="term" value="P:positive regulation of transcription by RNA polymerase II"/>
    <property type="evidence" value="ECO:0000318"/>
    <property type="project" value="GO_Central"/>
</dbReference>
<dbReference type="Ensembl" id="ENSSSCT00000044838.2">
    <property type="protein sequence ID" value="ENSSSCP00000047686.2"/>
    <property type="gene ID" value="ENSSSCG00000035404.2"/>
</dbReference>
<evidence type="ECO:0000256" key="1">
    <source>
        <dbReference type="ARBA" id="ARBA00004123"/>
    </source>
</evidence>
<reference evidence="8" key="3">
    <citation type="submission" date="2025-08" db="UniProtKB">
        <authorList>
            <consortium name="Ensembl"/>
        </authorList>
    </citation>
    <scope>IDENTIFICATION</scope>
</reference>
<evidence type="ECO:0000256" key="7">
    <source>
        <dbReference type="SAM" id="MobiDB-lite"/>
    </source>
</evidence>
<dbReference type="AlphaFoldDB" id="A0A8D1C1A9"/>
<organism evidence="8 9">
    <name type="scientific">Sus scrofa</name>
    <name type="common">Pig</name>
    <dbReference type="NCBI Taxonomy" id="9823"/>
    <lineage>
        <taxon>Eukaryota</taxon>
        <taxon>Metazoa</taxon>
        <taxon>Chordata</taxon>
        <taxon>Craniata</taxon>
        <taxon>Vertebrata</taxon>
        <taxon>Euteleostomi</taxon>
        <taxon>Mammalia</taxon>
        <taxon>Eutheria</taxon>
        <taxon>Laurasiatheria</taxon>
        <taxon>Artiodactyla</taxon>
        <taxon>Suina</taxon>
        <taxon>Suidae</taxon>
        <taxon>Sus</taxon>
    </lineage>
</organism>
<dbReference type="PANTHER" id="PTHR22745:SF0">
    <property type="entry name" value="PROTHYMOSIN ALPHA"/>
    <property type="match status" value="1"/>
</dbReference>
<reference evidence="8" key="2">
    <citation type="journal article" date="2020" name="Gigascience">
        <title>An improved pig reference genome sequence to enable pig genetics and genomics research.</title>
        <authorList>
            <person name="Warr A."/>
            <person name="Affara N."/>
            <person name="Aken B."/>
            <person name="Beiki H."/>
            <person name="Bickhart D.M."/>
            <person name="Billis K."/>
            <person name="Chow W."/>
            <person name="Eory L."/>
            <person name="Finlayson H.A."/>
            <person name="Flicek P."/>
            <person name="Giron C.G."/>
            <person name="Griffin D.K."/>
            <person name="Hall R."/>
            <person name="Hannum G."/>
            <person name="Hourlier T."/>
            <person name="Howe K."/>
            <person name="Hume D.A."/>
            <person name="Izuogu O."/>
            <person name="Kim K."/>
            <person name="Koren S."/>
            <person name="Liu H."/>
            <person name="Manchanda N."/>
            <person name="Martin F.J."/>
            <person name="Nonneman D.J."/>
            <person name="O'Connor R.E."/>
            <person name="Phillippy A.M."/>
            <person name="Rohrer G.A."/>
            <person name="Rosen B.D."/>
            <person name="Rund L.A."/>
            <person name="Sargent C.A."/>
            <person name="Schook L.B."/>
            <person name="Schroeder S.G."/>
            <person name="Schwartz A.S."/>
            <person name="Skinner B.M."/>
            <person name="Talbot R."/>
            <person name="Tseng E."/>
            <person name="Tuggle C.K."/>
            <person name="Watson M."/>
            <person name="Smith T.P.L."/>
            <person name="Archibald A.L."/>
        </authorList>
    </citation>
    <scope>NUCLEOTIDE SEQUENCE [LARGE SCALE GENOMIC DNA]</scope>
    <source>
        <strain evidence="8">Duroc</strain>
    </source>
</reference>
<accession>A0A287AUS8</accession>
<proteinExistence type="inferred from homology"/>
<evidence type="ECO:0000256" key="4">
    <source>
        <dbReference type="ARBA" id="ARBA00037621"/>
    </source>
</evidence>
<feature type="region of interest" description="Disordered" evidence="7">
    <location>
        <begin position="1"/>
        <end position="41"/>
    </location>
</feature>
<dbReference type="Pfam" id="PF03247">
    <property type="entry name" value="Prothymosin"/>
    <property type="match status" value="1"/>
</dbReference>
<comment type="subunit">
    <text evidence="5">Interacts with NUPR1; regulates apoptotic process.</text>
</comment>
<accession>A0A8D1C1A9</accession>
<dbReference type="GO" id="GO:0042393">
    <property type="term" value="F:histone binding"/>
    <property type="evidence" value="ECO:0000318"/>
    <property type="project" value="GO_Central"/>
</dbReference>
<reference evidence="8" key="4">
    <citation type="submission" date="2025-09" db="UniProtKB">
        <authorList>
            <consortium name="Ensembl"/>
        </authorList>
    </citation>
    <scope>IDENTIFICATION</scope>
</reference>
<protein>
    <recommendedName>
        <fullName evidence="6">Prothymosin alpha</fullName>
    </recommendedName>
</protein>
<dbReference type="Proteomes" id="UP000008227">
    <property type="component" value="Chromosome 5"/>
</dbReference>
<keyword evidence="9" id="KW-1185">Reference proteome</keyword>
<comment type="function">
    <text evidence="4">Prothymosin alpha may mediate immune function by conferring resistance to certain opportunistic infections.</text>
</comment>
<comment type="similarity">
    <text evidence="2">Belongs to the pro/parathymosin family.</text>
</comment>
<dbReference type="GO" id="GO:0005634">
    <property type="term" value="C:nucleus"/>
    <property type="evidence" value="ECO:0000318"/>
    <property type="project" value="GO_Central"/>
</dbReference>
<reference evidence="9" key="1">
    <citation type="submission" date="2009-11" db="EMBL/GenBank/DDBJ databases">
        <authorList>
            <consortium name="Porcine genome sequencing project"/>
        </authorList>
    </citation>
    <scope>NUCLEOTIDE SEQUENCE [LARGE SCALE GENOMIC DNA]</scope>
    <source>
        <strain evidence="9">Duroc</strain>
    </source>
</reference>
<evidence type="ECO:0000313" key="8">
    <source>
        <dbReference type="Ensembl" id="ENSSSCP00000047686.2"/>
    </source>
</evidence>
<evidence type="ECO:0000256" key="6">
    <source>
        <dbReference type="ARBA" id="ARBA00040447"/>
    </source>
</evidence>
<name>A0A8D1C1A9_PIG</name>
<sequence length="76" mass="8211">MSEAQAVGTSSEITTKDLQEKKEVVEEAKNEREAHSDGNARVEMELQSLASTTATWDSSHVFTYTTAHGSAGSLTH</sequence>
<dbReference type="InterPro" id="IPR004931">
    <property type="entry name" value="Pro/parathymosin"/>
</dbReference>